<name>A0A0J1HLN8_BACAN</name>
<dbReference type="InterPro" id="IPR019076">
    <property type="entry name" value="Spore_lipoprot_YhcN/YlaJ-like"/>
</dbReference>
<reference evidence="2 3" key="1">
    <citation type="submission" date="2015-05" db="EMBL/GenBank/DDBJ databases">
        <title>Whole genome sequence and identification of bacterial endophytes from Costus igneus.</title>
        <authorList>
            <person name="Lee Y.P."/>
            <person name="Gan H.M."/>
            <person name="Eng W."/>
            <person name="Wheatley M.S."/>
            <person name="Caraballo A."/>
            <person name="Polter S."/>
            <person name="Savka M.A."/>
            <person name="Hudson A.O."/>
        </authorList>
    </citation>
    <scope>NUCLEOTIDE SEQUENCE [LARGE SCALE GENOMIC DNA]</scope>
    <source>
        <strain evidence="2 3">RIT375</strain>
    </source>
</reference>
<accession>A0A0J1HLN8</accession>
<dbReference type="eggNOG" id="ENOG5033IXM">
    <property type="taxonomic scope" value="Bacteria"/>
</dbReference>
<comment type="caution">
    <text evidence="2">The sequence shown here is derived from an EMBL/GenBank/DDBJ whole genome shotgun (WGS) entry which is preliminary data.</text>
</comment>
<dbReference type="Pfam" id="PF09580">
    <property type="entry name" value="Spore_YhcN_YlaJ"/>
    <property type="match status" value="1"/>
</dbReference>
<dbReference type="AlphaFoldDB" id="A0A0J1HLN8"/>
<evidence type="ECO:0000313" key="3">
    <source>
        <dbReference type="Proteomes" id="UP000035904"/>
    </source>
</evidence>
<protein>
    <submittedName>
        <fullName evidence="2">Spore cortex protein</fullName>
    </submittedName>
</protein>
<dbReference type="EMBL" id="LDPG01000029">
    <property type="protein sequence ID" value="KLV14634.1"/>
    <property type="molecule type" value="Genomic_DNA"/>
</dbReference>
<gene>
    <name evidence="2" type="ORF">ABW01_26920</name>
</gene>
<evidence type="ECO:0000256" key="1">
    <source>
        <dbReference type="SAM" id="SignalP"/>
    </source>
</evidence>
<feature type="chain" id="PRO_5038551508" evidence="1">
    <location>
        <begin position="20"/>
        <end position="214"/>
    </location>
</feature>
<proteinExistence type="predicted"/>
<evidence type="ECO:0000313" key="2">
    <source>
        <dbReference type="EMBL" id="KLV14634.1"/>
    </source>
</evidence>
<dbReference type="PROSITE" id="PS51257">
    <property type="entry name" value="PROKAR_LIPOPROTEIN"/>
    <property type="match status" value="1"/>
</dbReference>
<feature type="signal peptide" evidence="1">
    <location>
        <begin position="1"/>
        <end position="19"/>
    </location>
</feature>
<dbReference type="RefSeq" id="WP_001989920.1">
    <property type="nucleotide sequence ID" value="NZ_LDPG01000029.1"/>
</dbReference>
<dbReference type="PATRIC" id="fig|1392.242.peg.3764"/>
<sequence>MNTKVKVIAASLLVTSALAACGTPKDNNAMDGRNYNYERTSYNDTHQYRDNVTRNDRYTDYVTYRNGRNDTGYNYYRDVNYNGHIANPHPTRNITMNNSYMNNDGKTAEKITNRVKRMNNVDRVSTVVYGNDVAIAVKPRNPVTNETAMANEIRQAVANEVGNRNVYVSVRNDMFTRVDAMSTRLRNGTVTNDFNRDITNMFRDIRYGLTGTMR</sequence>
<dbReference type="Proteomes" id="UP000035904">
    <property type="component" value="Unassembled WGS sequence"/>
</dbReference>
<organism evidence="2 3">
    <name type="scientific">Bacillus anthracis</name>
    <name type="common">anthrax bacterium</name>
    <dbReference type="NCBI Taxonomy" id="1392"/>
    <lineage>
        <taxon>Bacteria</taxon>
        <taxon>Bacillati</taxon>
        <taxon>Bacillota</taxon>
        <taxon>Bacilli</taxon>
        <taxon>Bacillales</taxon>
        <taxon>Bacillaceae</taxon>
        <taxon>Bacillus</taxon>
        <taxon>Bacillus cereus group</taxon>
    </lineage>
</organism>
<keyword evidence="1" id="KW-0732">Signal</keyword>